<feature type="compositionally biased region" description="Acidic residues" evidence="1">
    <location>
        <begin position="176"/>
        <end position="185"/>
    </location>
</feature>
<feature type="region of interest" description="Disordered" evidence="1">
    <location>
        <begin position="458"/>
        <end position="482"/>
    </location>
</feature>
<dbReference type="Proteomes" id="UP000521943">
    <property type="component" value="Unassembled WGS sequence"/>
</dbReference>
<evidence type="ECO:0000313" key="2">
    <source>
        <dbReference type="EMBL" id="KAF6761517.1"/>
    </source>
</evidence>
<feature type="region of interest" description="Disordered" evidence="1">
    <location>
        <begin position="271"/>
        <end position="317"/>
    </location>
</feature>
<dbReference type="EMBL" id="JACGCI010000009">
    <property type="protein sequence ID" value="KAF6761517.1"/>
    <property type="molecule type" value="Genomic_DNA"/>
</dbReference>
<accession>A0A8H6IC15</accession>
<sequence>MTNSGETEQSASKKGVPAAINTAINRLKALCAHLPKSLPLDPPNTKLSFALDEEDVKEEGLAYAFNRQMEVAFAVHSLKSGANIVIAERGQRLDDLIRLFKSMAKLMTENDRAFYLVRWIERCTRAANDAGAKLPNSKKKRHASGNPALENDNGDPESSASRAKKPRLEPPQESIEILDSDDGELDETRTEASMACSTSTSLKPIAPRPILSPDTAPSLSLIPSSQGPVPTRQATLFDVGCRRTSMREAILVQKRVTERYGTSLEERKAKEARVKVEKQTHSQRLNRERQQAFRDRKKEAKLAERAANPGPLPLQPSKDAKEMEDIAMLSRQGGDGWRKERTGSKNGVVVEQKATRVNWYHPLLWVHINDIAARVNFSPSAIEHHLKLQNPALFSRINKGTVSRWISEDKKQWSEATLKNVARGKALAGTGRVGVLSKHPEVVLEIKRQLQQLRDSGIPKGLSAEQPELPHLPRDPEKSQSGSFTIFGNGMQRHRHCAKGLYGGRTLPSSAMP</sequence>
<keyword evidence="3" id="KW-1185">Reference proteome</keyword>
<organism evidence="2 3">
    <name type="scientific">Ephemerocybe angulata</name>
    <dbReference type="NCBI Taxonomy" id="980116"/>
    <lineage>
        <taxon>Eukaryota</taxon>
        <taxon>Fungi</taxon>
        <taxon>Dikarya</taxon>
        <taxon>Basidiomycota</taxon>
        <taxon>Agaricomycotina</taxon>
        <taxon>Agaricomycetes</taxon>
        <taxon>Agaricomycetidae</taxon>
        <taxon>Agaricales</taxon>
        <taxon>Agaricineae</taxon>
        <taxon>Psathyrellaceae</taxon>
        <taxon>Ephemerocybe</taxon>
    </lineage>
</organism>
<evidence type="ECO:0000256" key="1">
    <source>
        <dbReference type="SAM" id="MobiDB-lite"/>
    </source>
</evidence>
<dbReference type="AlphaFoldDB" id="A0A8H6IC15"/>
<evidence type="ECO:0000313" key="3">
    <source>
        <dbReference type="Proteomes" id="UP000521943"/>
    </source>
</evidence>
<feature type="compositionally biased region" description="Basic and acidic residues" evidence="1">
    <location>
        <begin position="271"/>
        <end position="304"/>
    </location>
</feature>
<proteinExistence type="predicted"/>
<name>A0A8H6IC15_9AGAR</name>
<dbReference type="OrthoDB" id="3341102at2759"/>
<comment type="caution">
    <text evidence="2">The sequence shown here is derived from an EMBL/GenBank/DDBJ whole genome shotgun (WGS) entry which is preliminary data.</text>
</comment>
<gene>
    <name evidence="2" type="ORF">DFP72DRAFT_842427</name>
</gene>
<reference evidence="2 3" key="1">
    <citation type="submission" date="2020-07" db="EMBL/GenBank/DDBJ databases">
        <title>Comparative genomics of pyrophilous fungi reveals a link between fire events and developmental genes.</title>
        <authorList>
            <consortium name="DOE Joint Genome Institute"/>
            <person name="Steindorff A.S."/>
            <person name="Carver A."/>
            <person name="Calhoun S."/>
            <person name="Stillman K."/>
            <person name="Liu H."/>
            <person name="Lipzen A."/>
            <person name="Pangilinan J."/>
            <person name="Labutti K."/>
            <person name="Bruns T.D."/>
            <person name="Grigoriev I.V."/>
        </authorList>
    </citation>
    <scope>NUCLEOTIDE SEQUENCE [LARGE SCALE GENOMIC DNA]</scope>
    <source>
        <strain evidence="2 3">CBS 144469</strain>
    </source>
</reference>
<protein>
    <submittedName>
        <fullName evidence="2">Uncharacterized protein</fullName>
    </submittedName>
</protein>
<feature type="region of interest" description="Disordered" evidence="1">
    <location>
        <begin position="131"/>
        <end position="208"/>
    </location>
</feature>